<dbReference type="EMBL" id="DS113317">
    <property type="protein sequence ID" value="EAY11547.1"/>
    <property type="molecule type" value="Genomic_DNA"/>
</dbReference>
<keyword evidence="2" id="KW-1185">Reference proteome</keyword>
<dbReference type="InParanoid" id="A2E729"/>
<reference evidence="1" key="2">
    <citation type="journal article" date="2007" name="Science">
        <title>Draft genome sequence of the sexually transmitted pathogen Trichomonas vaginalis.</title>
        <authorList>
            <person name="Carlton J.M."/>
            <person name="Hirt R.P."/>
            <person name="Silva J.C."/>
            <person name="Delcher A.L."/>
            <person name="Schatz M."/>
            <person name="Zhao Q."/>
            <person name="Wortman J.R."/>
            <person name="Bidwell S.L."/>
            <person name="Alsmark U.C.M."/>
            <person name="Besteiro S."/>
            <person name="Sicheritz-Ponten T."/>
            <person name="Noel C.J."/>
            <person name="Dacks J.B."/>
            <person name="Foster P.G."/>
            <person name="Simillion C."/>
            <person name="Van de Peer Y."/>
            <person name="Miranda-Saavedra D."/>
            <person name="Barton G.J."/>
            <person name="Westrop G.D."/>
            <person name="Mueller S."/>
            <person name="Dessi D."/>
            <person name="Fiori P.L."/>
            <person name="Ren Q."/>
            <person name="Paulsen I."/>
            <person name="Zhang H."/>
            <person name="Bastida-Corcuera F.D."/>
            <person name="Simoes-Barbosa A."/>
            <person name="Brown M.T."/>
            <person name="Hayes R.D."/>
            <person name="Mukherjee M."/>
            <person name="Okumura C.Y."/>
            <person name="Schneider R."/>
            <person name="Smith A.J."/>
            <person name="Vanacova S."/>
            <person name="Villalvazo M."/>
            <person name="Haas B.J."/>
            <person name="Pertea M."/>
            <person name="Feldblyum T.V."/>
            <person name="Utterback T.R."/>
            <person name="Shu C.L."/>
            <person name="Osoegawa K."/>
            <person name="de Jong P.J."/>
            <person name="Hrdy I."/>
            <person name="Horvathova L."/>
            <person name="Zubacova Z."/>
            <person name="Dolezal P."/>
            <person name="Malik S.B."/>
            <person name="Logsdon J.M. Jr."/>
            <person name="Henze K."/>
            <person name="Gupta A."/>
            <person name="Wang C.C."/>
            <person name="Dunne R.L."/>
            <person name="Upcroft J.A."/>
            <person name="Upcroft P."/>
            <person name="White O."/>
            <person name="Salzberg S.L."/>
            <person name="Tang P."/>
            <person name="Chiu C.-H."/>
            <person name="Lee Y.-S."/>
            <person name="Embley T.M."/>
            <person name="Coombs G.H."/>
            <person name="Mottram J.C."/>
            <person name="Tachezy J."/>
            <person name="Fraser-Liggett C.M."/>
            <person name="Johnson P.J."/>
        </authorList>
    </citation>
    <scope>NUCLEOTIDE SEQUENCE [LARGE SCALE GENOMIC DNA]</scope>
    <source>
        <strain evidence="1">G3</strain>
    </source>
</reference>
<dbReference type="AlphaFoldDB" id="A2E729"/>
<sequence>MPISNLQLLSSFFRIYFALNEGTLEELLPKPKKIQNNAPLPNRIKEILSDAGPIVYLLNNLIDPQFHYNPDPKVMDRTMEISSFFSNFQQIASSFPSELEFYAVVNAIVAFHKKETNYMKVFDFILANIHDNALARLAIKFLDKKVLHASCPCMQADDDADDDFSEELSDTEQDVNPRIRNHEPIPDVIAKAHDDKELMALYLASCGTIHREDLLLLYPEFLHSDINWDPVSIGPHDYVSQSLKNGYQKPDYELETYYKMSYRSTPMQIKSLPVTGANIHQEFVENREFTCLCFDPGAEKHIDHDKAIALGFLMAAAEILHDQDVDITNQYKATTSILTHDINPGIVEALRNIYDFQSEEIYESLLHIKQAHEIIGGRMKDALIKMIHNYYLDYSTVFIRLTSESVRGFPYANHVKECFDYMKSKYGETEVPNVARLDKVLQPLYEAVSSGEPKFGKISDSESLLLNRFCKYYKQFLRKFYPNEFMLPVETLIDAGSDWPAIFEDIILQAVKEFGLPQYDGEEVKYQTPILNDLMAKTVIDFQNEKDEENSIVRDAVYYFRNINGYHRLDIKIFKPYEEVCVPQ</sequence>
<reference evidence="1" key="1">
    <citation type="submission" date="2006-10" db="EMBL/GenBank/DDBJ databases">
        <authorList>
            <person name="Amadeo P."/>
            <person name="Zhao Q."/>
            <person name="Wortman J."/>
            <person name="Fraser-Liggett C."/>
            <person name="Carlton J."/>
        </authorList>
    </citation>
    <scope>NUCLEOTIDE SEQUENCE</scope>
    <source>
        <strain evidence="1">G3</strain>
    </source>
</reference>
<dbReference type="Proteomes" id="UP000001542">
    <property type="component" value="Unassembled WGS sequence"/>
</dbReference>
<evidence type="ECO:0000313" key="1">
    <source>
        <dbReference type="EMBL" id="EAY11547.1"/>
    </source>
</evidence>
<organism evidence="1 2">
    <name type="scientific">Trichomonas vaginalis (strain ATCC PRA-98 / G3)</name>
    <dbReference type="NCBI Taxonomy" id="412133"/>
    <lineage>
        <taxon>Eukaryota</taxon>
        <taxon>Metamonada</taxon>
        <taxon>Parabasalia</taxon>
        <taxon>Trichomonadida</taxon>
        <taxon>Trichomonadidae</taxon>
        <taxon>Trichomonas</taxon>
    </lineage>
</organism>
<dbReference type="OrthoDB" id="10510887at2759"/>
<dbReference type="RefSeq" id="XP_001323770.1">
    <property type="nucleotide sequence ID" value="XM_001323735.1"/>
</dbReference>
<gene>
    <name evidence="1" type="ORF">TVAG_006220</name>
</gene>
<dbReference type="VEuPathDB" id="TrichDB:TVAGG3_0982740"/>
<proteinExistence type="predicted"/>
<accession>A2E729</accession>
<dbReference type="VEuPathDB" id="TrichDB:TVAG_006220"/>
<protein>
    <submittedName>
        <fullName evidence="1">Uncharacterized protein</fullName>
    </submittedName>
</protein>
<name>A2E729_TRIV3</name>
<dbReference type="KEGG" id="tva:4769501"/>
<evidence type="ECO:0000313" key="2">
    <source>
        <dbReference type="Proteomes" id="UP000001542"/>
    </source>
</evidence>